<dbReference type="PROSITE" id="PS51318">
    <property type="entry name" value="TAT"/>
    <property type="match status" value="1"/>
</dbReference>
<dbReference type="CDD" id="cd00657">
    <property type="entry name" value="Ferritin_like"/>
    <property type="match status" value="1"/>
</dbReference>
<dbReference type="InterPro" id="IPR012347">
    <property type="entry name" value="Ferritin-like"/>
</dbReference>
<evidence type="ECO:0000313" key="3">
    <source>
        <dbReference type="Proteomes" id="UP000252770"/>
    </source>
</evidence>
<dbReference type="EMBL" id="QOUI01000001">
    <property type="protein sequence ID" value="RCK71167.1"/>
    <property type="molecule type" value="Genomic_DNA"/>
</dbReference>
<protein>
    <submittedName>
        <fullName evidence="2">Ferritin-like domain-containing protein</fullName>
    </submittedName>
</protein>
<name>A0A367YZN2_9ACTN</name>
<keyword evidence="3" id="KW-1185">Reference proteome</keyword>
<proteinExistence type="predicted"/>
<keyword evidence="1" id="KW-0732">Signal</keyword>
<evidence type="ECO:0000256" key="1">
    <source>
        <dbReference type="SAM" id="SignalP"/>
    </source>
</evidence>
<dbReference type="Gene3D" id="1.20.1260.10">
    <property type="match status" value="1"/>
</dbReference>
<reference evidence="2 3" key="1">
    <citation type="submission" date="2018-07" db="EMBL/GenBank/DDBJ databases">
        <title>Desertimonas flava gen. nov. sp. nov.</title>
        <authorList>
            <person name="Liu S."/>
        </authorList>
    </citation>
    <scope>NUCLEOTIDE SEQUENCE [LARGE SCALE GENOMIC DNA]</scope>
    <source>
        <strain evidence="2 3">16Sb5-5</strain>
    </source>
</reference>
<dbReference type="InterPro" id="IPR006311">
    <property type="entry name" value="TAT_signal"/>
</dbReference>
<feature type="signal peptide" evidence="1">
    <location>
        <begin position="1"/>
        <end position="31"/>
    </location>
</feature>
<dbReference type="PANTHER" id="PTHR31694">
    <property type="entry name" value="DESICCATION-LIKE PROTEIN"/>
    <property type="match status" value="1"/>
</dbReference>
<dbReference type="PANTHER" id="PTHR31694:SF26">
    <property type="entry name" value="OS05G0151100 PROTEIN"/>
    <property type="match status" value="1"/>
</dbReference>
<feature type="chain" id="PRO_5016795015" evidence="1">
    <location>
        <begin position="32"/>
        <end position="204"/>
    </location>
</feature>
<dbReference type="Proteomes" id="UP000252770">
    <property type="component" value="Unassembled WGS sequence"/>
</dbReference>
<dbReference type="Pfam" id="PF13668">
    <property type="entry name" value="Ferritin_2"/>
    <property type="match status" value="1"/>
</dbReference>
<dbReference type="AlphaFoldDB" id="A0A367YZN2"/>
<comment type="caution">
    <text evidence="2">The sequence shown here is derived from an EMBL/GenBank/DDBJ whole genome shotgun (WGS) entry which is preliminary data.</text>
</comment>
<sequence>MMNRRDLIRGAAVAIPGSVALSMLSAKWAFAEGVDDFDGPVDVLNYALTLEYLEAEFYRQGNEAGLAEGRAADYLSTIQTDEEAHVMALQDTIAQLGGTAVPAPQVDFGQAFGSLESYLETAYTFENLGVQAYLGAAPALFQQKELLSAAASIFGVEARHAAIIANLQEKAAEGGVYQGAVETPADRSTVLQAASPFIVAARTY</sequence>
<organism evidence="2 3">
    <name type="scientific">Desertihabitans brevis</name>
    <dbReference type="NCBI Taxonomy" id="2268447"/>
    <lineage>
        <taxon>Bacteria</taxon>
        <taxon>Bacillati</taxon>
        <taxon>Actinomycetota</taxon>
        <taxon>Actinomycetes</taxon>
        <taxon>Propionibacteriales</taxon>
        <taxon>Propionibacteriaceae</taxon>
        <taxon>Desertihabitans</taxon>
    </lineage>
</organism>
<dbReference type="InterPro" id="IPR052965">
    <property type="entry name" value="Pigment-catalase-like"/>
</dbReference>
<dbReference type="InterPro" id="IPR009078">
    <property type="entry name" value="Ferritin-like_SF"/>
</dbReference>
<dbReference type="SUPFAM" id="SSF47240">
    <property type="entry name" value="Ferritin-like"/>
    <property type="match status" value="1"/>
</dbReference>
<evidence type="ECO:0000313" key="2">
    <source>
        <dbReference type="EMBL" id="RCK71167.1"/>
    </source>
</evidence>
<gene>
    <name evidence="2" type="ORF">DT076_01530</name>
</gene>
<accession>A0A367YZN2</accession>